<dbReference type="Proteomes" id="UP000001876">
    <property type="component" value="Unassembled WGS sequence"/>
</dbReference>
<evidence type="ECO:0000313" key="3">
    <source>
        <dbReference type="Proteomes" id="UP000001876"/>
    </source>
</evidence>
<dbReference type="PANTHER" id="PTHR35097">
    <property type="entry name" value="GDSL ESTERASE/LIPASE"/>
    <property type="match status" value="1"/>
</dbReference>
<name>C1MTE6_MICPC</name>
<sequence>MAPPAKNAHAPATSTTDDVQTLRRLTREAFGEITSLRDRLGDLERSVATDRASRVTDAARVDARVTMGGVALGDHRAAAAADVDVAPRAVTTIDAPLPGGDSLVVRLASSSSSSSSSDADPTTVALEKVMYRHRIGSRGWLRISPIGGEGQDAAATLNPLSKGGALTSFGARGPSTLSRCEGAAACASYDFGDGLFGVSGGVFDRDGVEGDDGDSGSENGESGGGKTKTKTRTRRALLQATARPGTRAAVSLAAAASSPSPSPSSSSFELGVNGLFAVGDETLVAAWASSGGGDWGVAATRPPGEDGGSPGWGVAFGVADEGSDRAKSDLRCEAFARLGGESRRVTPGVVARRDGVTGKWCASFACKVDLLYSS</sequence>
<organism evidence="3">
    <name type="scientific">Micromonas pusilla (strain CCMP1545)</name>
    <name type="common">Picoplanktonic green alga</name>
    <dbReference type="NCBI Taxonomy" id="564608"/>
    <lineage>
        <taxon>Eukaryota</taxon>
        <taxon>Viridiplantae</taxon>
        <taxon>Chlorophyta</taxon>
        <taxon>Mamiellophyceae</taxon>
        <taxon>Mamiellales</taxon>
        <taxon>Mamiellaceae</taxon>
        <taxon>Micromonas</taxon>
    </lineage>
</organism>
<dbReference type="KEGG" id="mpp:MICPUCDRAFT_39766"/>
<dbReference type="EMBL" id="GG663739">
    <property type="protein sequence ID" value="EEH57306.1"/>
    <property type="molecule type" value="Genomic_DNA"/>
</dbReference>
<dbReference type="OMA" id="CASFACK"/>
<reference evidence="2 3" key="1">
    <citation type="journal article" date="2009" name="Science">
        <title>Green evolution and dynamic adaptations revealed by genomes of the marine picoeukaryotes Micromonas.</title>
        <authorList>
            <person name="Worden A.Z."/>
            <person name="Lee J.H."/>
            <person name="Mock T."/>
            <person name="Rouze P."/>
            <person name="Simmons M.P."/>
            <person name="Aerts A.L."/>
            <person name="Allen A.E."/>
            <person name="Cuvelier M.L."/>
            <person name="Derelle E."/>
            <person name="Everett M.V."/>
            <person name="Foulon E."/>
            <person name="Grimwood J."/>
            <person name="Gundlach H."/>
            <person name="Henrissat B."/>
            <person name="Napoli C."/>
            <person name="McDonald S.M."/>
            <person name="Parker M.S."/>
            <person name="Rombauts S."/>
            <person name="Salamov A."/>
            <person name="Von Dassow P."/>
            <person name="Badger J.H."/>
            <person name="Coutinho P.M."/>
            <person name="Demir E."/>
            <person name="Dubchak I."/>
            <person name="Gentemann C."/>
            <person name="Eikrem W."/>
            <person name="Gready J.E."/>
            <person name="John U."/>
            <person name="Lanier W."/>
            <person name="Lindquist E.A."/>
            <person name="Lucas S."/>
            <person name="Mayer K.F."/>
            <person name="Moreau H."/>
            <person name="Not F."/>
            <person name="Otillar R."/>
            <person name="Panaud O."/>
            <person name="Pangilinan J."/>
            <person name="Paulsen I."/>
            <person name="Piegu B."/>
            <person name="Poliakov A."/>
            <person name="Robbens S."/>
            <person name="Schmutz J."/>
            <person name="Toulza E."/>
            <person name="Wyss T."/>
            <person name="Zelensky A."/>
            <person name="Zhou K."/>
            <person name="Armbrust E.V."/>
            <person name="Bhattacharya D."/>
            <person name="Goodenough U.W."/>
            <person name="Van de Peer Y."/>
            <person name="Grigoriev I.V."/>
        </authorList>
    </citation>
    <scope>NUCLEOTIDE SEQUENCE [LARGE SCALE GENOMIC DNA]</scope>
    <source>
        <strain evidence="2 3">CCMP1545</strain>
    </source>
</reference>
<feature type="region of interest" description="Disordered" evidence="1">
    <location>
        <begin position="206"/>
        <end position="233"/>
    </location>
</feature>
<dbReference type="GeneID" id="9683914"/>
<feature type="region of interest" description="Disordered" evidence="1">
    <location>
        <begin position="1"/>
        <end position="21"/>
    </location>
</feature>
<proteinExistence type="predicted"/>
<dbReference type="OrthoDB" id="2017825at2759"/>
<dbReference type="AlphaFoldDB" id="C1MTE6"/>
<protein>
    <submittedName>
        <fullName evidence="2">Predicted protein</fullName>
    </submittedName>
</protein>
<dbReference type="RefSeq" id="XP_003058851.1">
    <property type="nucleotide sequence ID" value="XM_003058805.1"/>
</dbReference>
<dbReference type="STRING" id="564608.C1MTE6"/>
<accession>C1MTE6</accession>
<keyword evidence="3" id="KW-1185">Reference proteome</keyword>
<evidence type="ECO:0000256" key="1">
    <source>
        <dbReference type="SAM" id="MobiDB-lite"/>
    </source>
</evidence>
<gene>
    <name evidence="2" type="ORF">MICPUCDRAFT_39766</name>
</gene>
<evidence type="ECO:0000313" key="2">
    <source>
        <dbReference type="EMBL" id="EEH57306.1"/>
    </source>
</evidence>
<dbReference type="PANTHER" id="PTHR35097:SF1">
    <property type="entry name" value="GDSL ESTERASE_LIPASE"/>
    <property type="match status" value="1"/>
</dbReference>